<dbReference type="InterPro" id="IPR024932">
    <property type="entry name" value="ApbE"/>
</dbReference>
<keyword evidence="4 10" id="KW-0808">Transferase</keyword>
<evidence type="ECO:0000256" key="1">
    <source>
        <dbReference type="ARBA" id="ARBA00011955"/>
    </source>
</evidence>
<dbReference type="PANTHER" id="PTHR30040:SF2">
    <property type="entry name" value="FAD:PROTEIN FMN TRANSFERASE"/>
    <property type="match status" value="1"/>
</dbReference>
<evidence type="ECO:0000256" key="2">
    <source>
        <dbReference type="ARBA" id="ARBA00016337"/>
    </source>
</evidence>
<dbReference type="InterPro" id="IPR003374">
    <property type="entry name" value="ApbE-like_sf"/>
</dbReference>
<keyword evidence="5 10" id="KW-0479">Metal-binding</keyword>
<comment type="cofactor">
    <cofactor evidence="11">
        <name>Mg(2+)</name>
        <dbReference type="ChEBI" id="CHEBI:18420"/>
    </cofactor>
    <cofactor evidence="11">
        <name>Mn(2+)</name>
        <dbReference type="ChEBI" id="CHEBI:29035"/>
    </cofactor>
    <text evidence="11">Magnesium. Can also use manganese.</text>
</comment>
<evidence type="ECO:0000313" key="13">
    <source>
        <dbReference type="Proteomes" id="UP000286288"/>
    </source>
</evidence>
<comment type="caution">
    <text evidence="12">The sequence shown here is derived from an EMBL/GenBank/DDBJ whole genome shotgun (WGS) entry which is preliminary data.</text>
</comment>
<protein>
    <recommendedName>
        <fullName evidence="2 10">FAD:protein FMN transferase</fullName>
        <ecNumber evidence="1 10">2.7.1.180</ecNumber>
    </recommendedName>
    <alternativeName>
        <fullName evidence="8 10">Flavin transferase</fullName>
    </alternativeName>
</protein>
<evidence type="ECO:0000256" key="7">
    <source>
        <dbReference type="ARBA" id="ARBA00022842"/>
    </source>
</evidence>
<dbReference type="EC" id="2.7.1.180" evidence="1 10"/>
<evidence type="ECO:0000256" key="8">
    <source>
        <dbReference type="ARBA" id="ARBA00031306"/>
    </source>
</evidence>
<organism evidence="12 13">
    <name type="scientific">Enterococcus casseliflavus</name>
    <name type="common">Enterococcus flavescens</name>
    <dbReference type="NCBI Taxonomy" id="37734"/>
    <lineage>
        <taxon>Bacteria</taxon>
        <taxon>Bacillati</taxon>
        <taxon>Bacillota</taxon>
        <taxon>Bacilli</taxon>
        <taxon>Lactobacillales</taxon>
        <taxon>Enterococcaceae</taxon>
        <taxon>Enterococcus</taxon>
    </lineage>
</organism>
<evidence type="ECO:0000256" key="5">
    <source>
        <dbReference type="ARBA" id="ARBA00022723"/>
    </source>
</evidence>
<dbReference type="PANTHER" id="PTHR30040">
    <property type="entry name" value="THIAMINE BIOSYNTHESIS LIPOPROTEIN APBE"/>
    <property type="match status" value="1"/>
</dbReference>
<keyword evidence="3 10" id="KW-0285">Flavoprotein</keyword>
<feature type="binding site" evidence="11">
    <location>
        <position position="146"/>
    </location>
    <ligand>
        <name>Mg(2+)</name>
        <dbReference type="ChEBI" id="CHEBI:18420"/>
    </ligand>
</feature>
<dbReference type="Pfam" id="PF02424">
    <property type="entry name" value="ApbE"/>
    <property type="match status" value="1"/>
</dbReference>
<feature type="binding site" evidence="11">
    <location>
        <position position="266"/>
    </location>
    <ligand>
        <name>Mg(2+)</name>
        <dbReference type="ChEBI" id="CHEBI:18420"/>
    </ligand>
</feature>
<dbReference type="PIRSF" id="PIRSF006268">
    <property type="entry name" value="ApbE"/>
    <property type="match status" value="1"/>
</dbReference>
<dbReference type="EMBL" id="QRMZ01000027">
    <property type="protein sequence ID" value="RHK04578.1"/>
    <property type="molecule type" value="Genomic_DNA"/>
</dbReference>
<gene>
    <name evidence="12" type="ORF">DW084_16075</name>
</gene>
<comment type="similarity">
    <text evidence="10">Belongs to the ApbE family.</text>
</comment>
<reference evidence="12 13" key="1">
    <citation type="submission" date="2018-08" db="EMBL/GenBank/DDBJ databases">
        <title>A genome reference for cultivated species of the human gut microbiota.</title>
        <authorList>
            <person name="Zou Y."/>
            <person name="Xue W."/>
            <person name="Luo G."/>
        </authorList>
    </citation>
    <scope>NUCLEOTIDE SEQUENCE [LARGE SCALE GENOMIC DNA]</scope>
    <source>
        <strain evidence="12 13">AF48-16</strain>
    </source>
</reference>
<evidence type="ECO:0000256" key="9">
    <source>
        <dbReference type="ARBA" id="ARBA00048540"/>
    </source>
</evidence>
<evidence type="ECO:0000313" key="12">
    <source>
        <dbReference type="EMBL" id="RHK04578.1"/>
    </source>
</evidence>
<keyword evidence="7 10" id="KW-0460">Magnesium</keyword>
<evidence type="ECO:0000256" key="4">
    <source>
        <dbReference type="ARBA" id="ARBA00022679"/>
    </source>
</evidence>
<evidence type="ECO:0000256" key="6">
    <source>
        <dbReference type="ARBA" id="ARBA00022827"/>
    </source>
</evidence>
<evidence type="ECO:0000256" key="3">
    <source>
        <dbReference type="ARBA" id="ARBA00022630"/>
    </source>
</evidence>
<proteinExistence type="inferred from homology"/>
<evidence type="ECO:0000256" key="10">
    <source>
        <dbReference type="PIRNR" id="PIRNR006268"/>
    </source>
</evidence>
<dbReference type="SUPFAM" id="SSF143631">
    <property type="entry name" value="ApbE-like"/>
    <property type="match status" value="1"/>
</dbReference>
<dbReference type="Gene3D" id="3.10.520.10">
    <property type="entry name" value="ApbE-like domains"/>
    <property type="match status" value="1"/>
</dbReference>
<keyword evidence="6 10" id="KW-0274">FAD</keyword>
<name>A0A415ENY4_ENTCA</name>
<dbReference type="GO" id="GO:0016740">
    <property type="term" value="F:transferase activity"/>
    <property type="evidence" value="ECO:0007669"/>
    <property type="project" value="UniProtKB-UniRule"/>
</dbReference>
<sequence>MAEGQRVLQGMGTVITIWVQHETPEVILEEAAKRAVAFEQRFSANDPTSELMQINQQAGQGAIAATPELVELIALGKTHSLPKDSYLNIAIGPLVQEWRIGFQDAHLPTPEKIAELLPKTDPAKIVLDETLQTVGLAAGMKLDLGAVAKGYFADLLMAYFKQVGVTAALIDLGGNVVTYGDAPSHADGYWRIGIQNPFLPRGNFVAALKVHNQSVVTSGIYERTYQVAGKTYHHIFDRETGYPLESAIASVTILSDKSVDGEIWTTRLFGKEPQAILQELAPLEGITGLVITKQGELIYPQELARLIETPTAE</sequence>
<comment type="catalytic activity">
    <reaction evidence="9 10">
        <text>L-threonyl-[protein] + FAD = FMN-L-threonyl-[protein] + AMP + H(+)</text>
        <dbReference type="Rhea" id="RHEA:36847"/>
        <dbReference type="Rhea" id="RHEA-COMP:11060"/>
        <dbReference type="Rhea" id="RHEA-COMP:11061"/>
        <dbReference type="ChEBI" id="CHEBI:15378"/>
        <dbReference type="ChEBI" id="CHEBI:30013"/>
        <dbReference type="ChEBI" id="CHEBI:57692"/>
        <dbReference type="ChEBI" id="CHEBI:74257"/>
        <dbReference type="ChEBI" id="CHEBI:456215"/>
        <dbReference type="EC" id="2.7.1.180"/>
    </reaction>
</comment>
<evidence type="ECO:0000256" key="11">
    <source>
        <dbReference type="PIRSR" id="PIRSR006268-2"/>
    </source>
</evidence>
<dbReference type="RefSeq" id="WP_086294334.1">
    <property type="nucleotide sequence ID" value="NZ_JBHKBU010000001.1"/>
</dbReference>
<dbReference type="GO" id="GO:0046872">
    <property type="term" value="F:metal ion binding"/>
    <property type="evidence" value="ECO:0007669"/>
    <property type="project" value="UniProtKB-UniRule"/>
</dbReference>
<accession>A0A415ENY4</accession>
<dbReference type="AlphaFoldDB" id="A0A415ENY4"/>
<dbReference type="Proteomes" id="UP000286288">
    <property type="component" value="Unassembled WGS sequence"/>
</dbReference>